<dbReference type="OrthoDB" id="10621936at2759"/>
<gene>
    <name evidence="2" type="ORF">ECANGB1_2060</name>
</gene>
<dbReference type="AlphaFoldDB" id="A0A1Y1S8U1"/>
<feature type="signal peptide" evidence="1">
    <location>
        <begin position="1"/>
        <end position="15"/>
    </location>
</feature>
<accession>A0A1Y1S8U1</accession>
<dbReference type="EMBL" id="LWDP01000007">
    <property type="protein sequence ID" value="ORD94860.1"/>
    <property type="molecule type" value="Genomic_DNA"/>
</dbReference>
<name>A0A1Y1S8U1_9MICR</name>
<organism evidence="2 3">
    <name type="scientific">Enterospora canceri</name>
    <dbReference type="NCBI Taxonomy" id="1081671"/>
    <lineage>
        <taxon>Eukaryota</taxon>
        <taxon>Fungi</taxon>
        <taxon>Fungi incertae sedis</taxon>
        <taxon>Microsporidia</taxon>
        <taxon>Enterocytozoonidae</taxon>
        <taxon>Enterospora</taxon>
    </lineage>
</organism>
<evidence type="ECO:0000313" key="2">
    <source>
        <dbReference type="EMBL" id="ORD94860.1"/>
    </source>
</evidence>
<comment type="caution">
    <text evidence="2">The sequence shown here is derived from an EMBL/GenBank/DDBJ whole genome shotgun (WGS) entry which is preliminary data.</text>
</comment>
<keyword evidence="1" id="KW-0732">Signal</keyword>
<feature type="chain" id="PRO_5012801831" evidence="1">
    <location>
        <begin position="16"/>
        <end position="185"/>
    </location>
</feature>
<keyword evidence="3" id="KW-1185">Reference proteome</keyword>
<dbReference type="Proteomes" id="UP000192639">
    <property type="component" value="Unassembled WGS sequence"/>
</dbReference>
<dbReference type="VEuPathDB" id="MicrosporidiaDB:ECANGB1_2060"/>
<evidence type="ECO:0000256" key="1">
    <source>
        <dbReference type="SAM" id="SignalP"/>
    </source>
</evidence>
<proteinExistence type="predicted"/>
<protein>
    <submittedName>
        <fullName evidence="2">Uncharacterized protein</fullName>
    </submittedName>
</protein>
<evidence type="ECO:0000313" key="3">
    <source>
        <dbReference type="Proteomes" id="UP000192639"/>
    </source>
</evidence>
<reference evidence="2 3" key="1">
    <citation type="journal article" date="2017" name="Environ. Microbiol.">
        <title>Decay of the glycolytic pathway and adaptation to intranuclear parasitism within Enterocytozoonidae microsporidia.</title>
        <authorList>
            <person name="Wiredu Boakye D."/>
            <person name="Jaroenlak P."/>
            <person name="Prachumwat A."/>
            <person name="Williams T.A."/>
            <person name="Bateman K.S."/>
            <person name="Itsathitphaisarn O."/>
            <person name="Sritunyalucksana K."/>
            <person name="Paszkiewicz K.H."/>
            <person name="Moore K.A."/>
            <person name="Stentiford G.D."/>
            <person name="Williams B.A."/>
        </authorList>
    </citation>
    <scope>NUCLEOTIDE SEQUENCE [LARGE SCALE GENOMIC DNA]</scope>
    <source>
        <strain evidence="2 3">GB1</strain>
    </source>
</reference>
<sequence length="185" mass="21305">MVSLFGLIGFITASSFSPYNDIPKDAGLNPTLYAGPYSSSRNVLEATMREIIERMRQRLGTETGNSFQAKDMLMELKMAMRDYSMKDDRLSKFNNAIHMIESAIRSYDATGIEKNKIYRYVRQLDPALNSTYAANELVRLMQLADESMSHEENIYEKIVLIVDALEYYYTNSMQFGNIHVLNFFK</sequence>